<accession>A0A0H4IWD6</accession>
<evidence type="ECO:0000313" key="2">
    <source>
        <dbReference type="Proteomes" id="UP000000535"/>
    </source>
</evidence>
<keyword evidence="2" id="KW-1185">Reference proteome</keyword>
<protein>
    <submittedName>
        <fullName evidence="1">Uncharacterized protein</fullName>
    </submittedName>
</protein>
<name>A0A0H4IWD6_NEIG1</name>
<dbReference type="AlphaFoldDB" id="A0A0H4IWD6"/>
<organism evidence="1 2">
    <name type="scientific">Neisseria gonorrhoeae (strain ATCC 700825 / FA 1090)</name>
    <dbReference type="NCBI Taxonomy" id="242231"/>
    <lineage>
        <taxon>Bacteria</taxon>
        <taxon>Pseudomonadati</taxon>
        <taxon>Pseudomonadota</taxon>
        <taxon>Betaproteobacteria</taxon>
        <taxon>Neisseriales</taxon>
        <taxon>Neisseriaceae</taxon>
        <taxon>Neisseria</taxon>
    </lineage>
</organism>
<gene>
    <name evidence="1" type="ORF">NGO_07895</name>
</gene>
<dbReference type="EMBL" id="AE004969">
    <property type="protein sequence ID" value="AKO63733.1"/>
    <property type="molecule type" value="Genomic_DNA"/>
</dbReference>
<reference evidence="2" key="1">
    <citation type="submission" date="2003-03" db="EMBL/GenBank/DDBJ databases">
        <title>The complete genome sequence of Neisseria gonorrhoeae.</title>
        <authorList>
            <person name="Lewis L.A."/>
            <person name="Gillaspy A.F."/>
            <person name="McLaughlin R.E."/>
            <person name="Gipson M."/>
            <person name="Ducey T.F."/>
            <person name="Ownbey T."/>
            <person name="Hartman K."/>
            <person name="Nydick C."/>
            <person name="Carson M.B."/>
            <person name="Vaughn J."/>
            <person name="Thomson C."/>
            <person name="Song L."/>
            <person name="Lin S."/>
            <person name="Yuan X."/>
            <person name="Najar F."/>
            <person name="Zhan M."/>
            <person name="Ren Q."/>
            <person name="Zhu H."/>
            <person name="Qi S."/>
            <person name="Kenton S.M."/>
            <person name="Lai H."/>
            <person name="White J.D."/>
            <person name="Clifton S."/>
            <person name="Roe B.A."/>
            <person name="Dyer D.W."/>
        </authorList>
    </citation>
    <scope>NUCLEOTIDE SEQUENCE [LARGE SCALE GENOMIC DNA]</scope>
    <source>
        <strain evidence="2">ATCC 700825 / FA 1090</strain>
    </source>
</reference>
<sequence>MPQLEKCPLPNPPPQGRERVAADFAVAGSLKSRLDKQPLITGRLKNKKQPAQAIFFFLE</sequence>
<proteinExistence type="predicted"/>
<dbReference type="KEGG" id="ngo:NGO_07895"/>
<dbReference type="Proteomes" id="UP000000535">
    <property type="component" value="Chromosome"/>
</dbReference>
<evidence type="ECO:0000313" key="1">
    <source>
        <dbReference type="EMBL" id="AKO63733.1"/>
    </source>
</evidence>